<dbReference type="InterPro" id="IPR012902">
    <property type="entry name" value="N_methyl_site"/>
</dbReference>
<dbReference type="OrthoDB" id="9788802at2"/>
<dbReference type="Pfam" id="PF07963">
    <property type="entry name" value="N_methyl"/>
    <property type="match status" value="1"/>
</dbReference>
<keyword evidence="1" id="KW-0812">Transmembrane</keyword>
<dbReference type="HOGENOM" id="CLU_080973_1_0_6"/>
<dbReference type="EMBL" id="CP003060">
    <property type="protein sequence ID" value="AEP28499.1"/>
    <property type="molecule type" value="Genomic_DNA"/>
</dbReference>
<evidence type="ECO:0000313" key="2">
    <source>
        <dbReference type="EMBL" id="AEP28499.1"/>
    </source>
</evidence>
<keyword evidence="1" id="KW-1133">Transmembrane helix</keyword>
<protein>
    <submittedName>
        <fullName evidence="2">Prepilin-type cleavage/methylation</fullName>
    </submittedName>
</protein>
<evidence type="ECO:0000256" key="1">
    <source>
        <dbReference type="SAM" id="Phobius"/>
    </source>
</evidence>
<dbReference type="AlphaFoldDB" id="G4QFF5"/>
<dbReference type="Proteomes" id="UP000009282">
    <property type="component" value="Chromosome"/>
</dbReference>
<dbReference type="RefSeq" id="WP_014107378.1">
    <property type="nucleotide sequence ID" value="NC_016041.1"/>
</dbReference>
<keyword evidence="3" id="KW-1185">Reference proteome</keyword>
<dbReference type="eggNOG" id="COG2165">
    <property type="taxonomic scope" value="Bacteria"/>
</dbReference>
<keyword evidence="1" id="KW-0472">Membrane</keyword>
<evidence type="ECO:0000313" key="3">
    <source>
        <dbReference type="Proteomes" id="UP000009282"/>
    </source>
</evidence>
<reference evidence="2 3" key="1">
    <citation type="journal article" date="2011" name="J. Bacteriol.">
        <title>Complete genome sequence of seawater bacterium Glaciecola nitratireducens FR1064T.</title>
        <authorList>
            <person name="Bian F."/>
            <person name="Qin Q.L."/>
            <person name="Xie B.B."/>
            <person name="Shu Y.L."/>
            <person name="Zhang X.Y."/>
            <person name="Yu Y."/>
            <person name="Chen B."/>
            <person name="Chen X.L."/>
            <person name="Zhou B.C."/>
            <person name="Zhang Y.Z."/>
        </authorList>
    </citation>
    <scope>NUCLEOTIDE SEQUENCE [LARGE SCALE GENOMIC DNA]</scope>
    <source>
        <strain evidence="3">JCM 12485 / KCTC 12276 / FR1064</strain>
    </source>
</reference>
<organism evidence="2 3">
    <name type="scientific">Glaciecola nitratireducens (strain JCM 12485 / KCTC 12276 / FR1064)</name>
    <dbReference type="NCBI Taxonomy" id="1085623"/>
    <lineage>
        <taxon>Bacteria</taxon>
        <taxon>Pseudomonadati</taxon>
        <taxon>Pseudomonadota</taxon>
        <taxon>Gammaproteobacteria</taxon>
        <taxon>Alteromonadales</taxon>
        <taxon>Alteromonadaceae</taxon>
        <taxon>Brumicola</taxon>
    </lineage>
</organism>
<proteinExistence type="predicted"/>
<dbReference type="PROSITE" id="PS00409">
    <property type="entry name" value="PROKAR_NTER_METHYL"/>
    <property type="match status" value="1"/>
</dbReference>
<name>G4QFF5_GLANF</name>
<sequence length="290" mass="32090">MIIPNSTFKLNRGFTLIELVMVLVVLAIVSVGLTRFIRSSTQIFIDTSERERLLREGSFAVERINREISDAVPNSVRLTGNAGVHCLQFVPIKWSTFYLTLPMTPSSDREMDVFEMQDIDGNVFTPNNGSDYALVYPTSSDDVYSNTSNRRHLINSCSDDGDGDCATDDDADGVVQLTLSGAFSQASPAKRMYIASSAVNYCVRNNAIYRHESTISPTQTTFTSGGVLMAENLANALSADPNFAGVNSQNPFRVIDASLRRNAYTQTQFIFARDSEYMTFTQEIHVPNVP</sequence>
<dbReference type="KEGG" id="gni:GNIT_0345"/>
<accession>G4QFF5</accession>
<dbReference type="STRING" id="1085623.GNIT_0345"/>
<dbReference type="NCBIfam" id="TIGR02532">
    <property type="entry name" value="IV_pilin_GFxxxE"/>
    <property type="match status" value="1"/>
</dbReference>
<feature type="transmembrane region" description="Helical" evidence="1">
    <location>
        <begin position="14"/>
        <end position="33"/>
    </location>
</feature>
<gene>
    <name evidence="2" type="primary">mshO</name>
    <name evidence="2" type="ordered locus">GNIT_0345</name>
</gene>